<evidence type="ECO:0008006" key="3">
    <source>
        <dbReference type="Google" id="ProtNLM"/>
    </source>
</evidence>
<sequence length="196" mass="21517">MSPIAHYPLGDVESPSLVFRDKDILRECGATIVENTDFAAFDEAIMSKCPDVIKSSDFKLRLAQHCASLTSTTHKQIQGKIFKDALAYMEYLANEGGVTGALQRNGLDVLVMPTCVAPIMPALGGFPMLSVPLGFYPEGTEIHWNVRHELIDQAPGLPFAFAFEQKTEVWRKRRPQNAPSAELPATASNSTYCSVL</sequence>
<evidence type="ECO:0000313" key="2">
    <source>
        <dbReference type="Proteomes" id="UP000696573"/>
    </source>
</evidence>
<dbReference type="Proteomes" id="UP000696573">
    <property type="component" value="Unassembled WGS sequence"/>
</dbReference>
<dbReference type="SUPFAM" id="SSF75304">
    <property type="entry name" value="Amidase signature (AS) enzymes"/>
    <property type="match status" value="1"/>
</dbReference>
<dbReference type="OrthoDB" id="49151at2759"/>
<dbReference type="InterPro" id="IPR036928">
    <property type="entry name" value="AS_sf"/>
</dbReference>
<proteinExistence type="predicted"/>
<dbReference type="AlphaFoldDB" id="A0A9N9VK86"/>
<accession>A0A9N9VK86</accession>
<evidence type="ECO:0000313" key="1">
    <source>
        <dbReference type="EMBL" id="CAH0024841.1"/>
    </source>
</evidence>
<dbReference type="EMBL" id="CABFNQ020000700">
    <property type="protein sequence ID" value="CAH0024841.1"/>
    <property type="molecule type" value="Genomic_DNA"/>
</dbReference>
<comment type="caution">
    <text evidence="1">The sequence shown here is derived from an EMBL/GenBank/DDBJ whole genome shotgun (WGS) entry which is preliminary data.</text>
</comment>
<reference evidence="1" key="1">
    <citation type="submission" date="2021-10" db="EMBL/GenBank/DDBJ databases">
        <authorList>
            <person name="Piombo E."/>
        </authorList>
    </citation>
    <scope>NUCLEOTIDE SEQUENCE</scope>
</reference>
<name>A0A9N9VK86_9HYPO</name>
<organism evidence="1 2">
    <name type="scientific">Clonostachys rhizophaga</name>
    <dbReference type="NCBI Taxonomy" id="160324"/>
    <lineage>
        <taxon>Eukaryota</taxon>
        <taxon>Fungi</taxon>
        <taxon>Dikarya</taxon>
        <taxon>Ascomycota</taxon>
        <taxon>Pezizomycotina</taxon>
        <taxon>Sordariomycetes</taxon>
        <taxon>Hypocreomycetidae</taxon>
        <taxon>Hypocreales</taxon>
        <taxon>Bionectriaceae</taxon>
        <taxon>Clonostachys</taxon>
    </lineage>
</organism>
<dbReference type="Gene3D" id="3.90.1300.10">
    <property type="entry name" value="Amidase signature (AS) domain"/>
    <property type="match status" value="1"/>
</dbReference>
<gene>
    <name evidence="1" type="ORF">CRHIZ90672A_00012026</name>
</gene>
<protein>
    <recommendedName>
        <fullName evidence="3">Amidase domain-containing protein</fullName>
    </recommendedName>
</protein>
<keyword evidence="2" id="KW-1185">Reference proteome</keyword>